<feature type="transmembrane region" description="Helical" evidence="1">
    <location>
        <begin position="38"/>
        <end position="58"/>
    </location>
</feature>
<keyword evidence="1" id="KW-0812">Transmembrane</keyword>
<proteinExistence type="predicted"/>
<accession>A0A192D5H2</accession>
<keyword evidence="1" id="KW-0472">Membrane</keyword>
<gene>
    <name evidence="2" type="ORF">A9D12_13180</name>
</gene>
<dbReference type="AlphaFoldDB" id="A0A192D5H2"/>
<organism evidence="2 3">
    <name type="scientific">Erythrobacter neustonensis</name>
    <dbReference type="NCBI Taxonomy" id="1112"/>
    <lineage>
        <taxon>Bacteria</taxon>
        <taxon>Pseudomonadati</taxon>
        <taxon>Pseudomonadota</taxon>
        <taxon>Alphaproteobacteria</taxon>
        <taxon>Sphingomonadales</taxon>
        <taxon>Erythrobacteraceae</taxon>
        <taxon>Erythrobacter/Porphyrobacter group</taxon>
        <taxon>Erythrobacter</taxon>
    </lineage>
</organism>
<sequence>MTLYARARRHAWRMAAVTVLAVLMVVVADRFVGHSTLAFAAAIVMLILANAPMLKFNCPRCGKNAFFRGPFVVFWPNRVCTRCGHDLDGPRA</sequence>
<dbReference type="RefSeq" id="WP_068352582.1">
    <property type="nucleotide sequence ID" value="NZ_CP016033.1"/>
</dbReference>
<protein>
    <submittedName>
        <fullName evidence="2">Uncharacterized protein</fullName>
    </submittedName>
</protein>
<dbReference type="EMBL" id="CP016033">
    <property type="protein sequence ID" value="ANK13743.1"/>
    <property type="molecule type" value="Genomic_DNA"/>
</dbReference>
<evidence type="ECO:0000313" key="3">
    <source>
        <dbReference type="Proteomes" id="UP000078263"/>
    </source>
</evidence>
<name>A0A192D5H2_9SPHN</name>
<keyword evidence="3" id="KW-1185">Reference proteome</keyword>
<reference evidence="2 3" key="1">
    <citation type="submission" date="2016-05" db="EMBL/GenBank/DDBJ databases">
        <title>Compelete Genome Sequence of Bacteriochlorophyll-Synthesizing Bacterium Porphyrobacter neustonensis DSM 9434.</title>
        <authorList>
            <person name="Shi X.-L."/>
            <person name="Wu Y.-H."/>
            <person name="Cheng H."/>
            <person name="Xu L."/>
            <person name="Zhang X.-Q."/>
            <person name="Wang C.-S."/>
            <person name="Xu X.-W."/>
        </authorList>
    </citation>
    <scope>NUCLEOTIDE SEQUENCE [LARGE SCALE GENOMIC DNA]</scope>
    <source>
        <strain evidence="2 3">DSM 9434</strain>
    </source>
</reference>
<keyword evidence="1" id="KW-1133">Transmembrane helix</keyword>
<dbReference type="Proteomes" id="UP000078263">
    <property type="component" value="Chromosome"/>
</dbReference>
<dbReference type="KEGG" id="pns:A9D12_13180"/>
<evidence type="ECO:0000313" key="2">
    <source>
        <dbReference type="EMBL" id="ANK13743.1"/>
    </source>
</evidence>
<evidence type="ECO:0000256" key="1">
    <source>
        <dbReference type="SAM" id="Phobius"/>
    </source>
</evidence>
<dbReference type="STRING" id="1112.A9D12_13180"/>